<accession>A0ACB8F1Z9</accession>
<evidence type="ECO:0000313" key="2">
    <source>
        <dbReference type="Proteomes" id="UP000827872"/>
    </source>
</evidence>
<proteinExistence type="predicted"/>
<reference evidence="1" key="1">
    <citation type="submission" date="2021-08" db="EMBL/GenBank/DDBJ databases">
        <title>The first chromosome-level gecko genome reveals the dynamic sex chromosomes of Neotropical dwarf geckos (Sphaerodactylidae: Sphaerodactylus).</title>
        <authorList>
            <person name="Pinto B.J."/>
            <person name="Keating S.E."/>
            <person name="Gamble T."/>
        </authorList>
    </citation>
    <scope>NUCLEOTIDE SEQUENCE</scope>
    <source>
        <strain evidence="1">TG3544</strain>
    </source>
</reference>
<dbReference type="Proteomes" id="UP000827872">
    <property type="component" value="Linkage Group LG05"/>
</dbReference>
<organism evidence="1 2">
    <name type="scientific">Sphaerodactylus townsendi</name>
    <dbReference type="NCBI Taxonomy" id="933632"/>
    <lineage>
        <taxon>Eukaryota</taxon>
        <taxon>Metazoa</taxon>
        <taxon>Chordata</taxon>
        <taxon>Craniata</taxon>
        <taxon>Vertebrata</taxon>
        <taxon>Euteleostomi</taxon>
        <taxon>Lepidosauria</taxon>
        <taxon>Squamata</taxon>
        <taxon>Bifurcata</taxon>
        <taxon>Gekkota</taxon>
        <taxon>Sphaerodactylidae</taxon>
        <taxon>Sphaerodactylus</taxon>
    </lineage>
</organism>
<dbReference type="EMBL" id="CM037618">
    <property type="protein sequence ID" value="KAH7999070.1"/>
    <property type="molecule type" value="Genomic_DNA"/>
</dbReference>
<comment type="caution">
    <text evidence="1">The sequence shown here is derived from an EMBL/GenBank/DDBJ whole genome shotgun (WGS) entry which is preliminary data.</text>
</comment>
<keyword evidence="2" id="KW-1185">Reference proteome</keyword>
<name>A0ACB8F1Z9_9SAUR</name>
<sequence length="240" mass="26314">MVSTGPGPGCYSLPPTIGFVSHDYTRFASPAYSFHQRLNNSIYLKDASPGPCYYVEPEVTRFGRIRGPSYSMLARPKPPGLPRTPGPGTYSPERVPPPSQQRPPSFSLGARTKYRPVDHVPAPNSYTLPTLLGPRIPSKPSSPCFTISGRNDKGSYSEDLSRTPGPGRYSTTDPNVYLCRLPAFSMLGRLRKPSGAFPTPGPGTHSPEKVIAHWKRSPSYSLGIRHSEYLMPLIADAPEW</sequence>
<protein>
    <submittedName>
        <fullName evidence="1">Uncharacterized protein</fullName>
    </submittedName>
</protein>
<gene>
    <name evidence="1" type="ORF">K3G42_004720</name>
</gene>
<evidence type="ECO:0000313" key="1">
    <source>
        <dbReference type="EMBL" id="KAH7999070.1"/>
    </source>
</evidence>